<organism evidence="5">
    <name type="scientific">Desulfofervidus auxilii</name>
    <dbReference type="NCBI Taxonomy" id="1621989"/>
    <lineage>
        <taxon>Bacteria</taxon>
        <taxon>Pseudomonadati</taxon>
        <taxon>Thermodesulfobacteriota</taxon>
        <taxon>Candidatus Desulfofervidia</taxon>
        <taxon>Candidatus Desulfofervidales</taxon>
        <taxon>Candidatus Desulfofervidaceae</taxon>
        <taxon>Candidatus Desulfofervidus</taxon>
    </lineage>
</organism>
<evidence type="ECO:0000259" key="4">
    <source>
        <dbReference type="PROSITE" id="PS50893"/>
    </source>
</evidence>
<dbReference type="SUPFAM" id="SSF52540">
    <property type="entry name" value="P-loop containing nucleoside triphosphate hydrolases"/>
    <property type="match status" value="1"/>
</dbReference>
<dbReference type="GO" id="GO:0016887">
    <property type="term" value="F:ATP hydrolysis activity"/>
    <property type="evidence" value="ECO:0007669"/>
    <property type="project" value="InterPro"/>
</dbReference>
<dbReference type="PROSITE" id="PS00211">
    <property type="entry name" value="ABC_TRANSPORTER_1"/>
    <property type="match status" value="1"/>
</dbReference>
<gene>
    <name evidence="5" type="ORF">ENF30_00710</name>
</gene>
<dbReference type="AlphaFoldDB" id="A0A7V0I9N6"/>
<dbReference type="InterPro" id="IPR017871">
    <property type="entry name" value="ABC_transporter-like_CS"/>
</dbReference>
<keyword evidence="3 5" id="KW-0067">ATP-binding</keyword>
<reference evidence="5" key="1">
    <citation type="journal article" date="2020" name="mSystems">
        <title>Genome- and Community-Level Interaction Insights into Carbon Utilization and Element Cycling Functions of Hydrothermarchaeota in Hydrothermal Sediment.</title>
        <authorList>
            <person name="Zhou Z."/>
            <person name="Liu Y."/>
            <person name="Xu W."/>
            <person name="Pan J."/>
            <person name="Luo Z.H."/>
            <person name="Li M."/>
        </authorList>
    </citation>
    <scope>NUCLEOTIDE SEQUENCE [LARGE SCALE GENOMIC DNA]</scope>
    <source>
        <strain evidence="5">HyVt-113</strain>
    </source>
</reference>
<feature type="domain" description="ABC transporter" evidence="4">
    <location>
        <begin position="2"/>
        <end position="238"/>
    </location>
</feature>
<evidence type="ECO:0000313" key="5">
    <source>
        <dbReference type="EMBL" id="HDD35299.1"/>
    </source>
</evidence>
<dbReference type="Gene3D" id="3.40.50.300">
    <property type="entry name" value="P-loop containing nucleotide triphosphate hydrolases"/>
    <property type="match status" value="1"/>
</dbReference>
<evidence type="ECO:0000256" key="2">
    <source>
        <dbReference type="ARBA" id="ARBA00022741"/>
    </source>
</evidence>
<keyword evidence="2" id="KW-0547">Nucleotide-binding</keyword>
<dbReference type="InterPro" id="IPR003439">
    <property type="entry name" value="ABC_transporter-like_ATP-bd"/>
</dbReference>
<sequence>MIEIIDLYKSFGKLKVLKGINLSLKRGEITAIIGRSGSGKTVLVKHIVGLLKPDKGKILIDGEDVTKAKNKALKRIRHKFGMLFQEGALFDYMTVGENVAFPLKEHTKLSEKEIKKVVREKLELVGLKGVEKKLPNELSGGMKKRVALARAIALEPEIVIYDEPTTGLDPITSVSIYELIKDMQKRLNITSIIITHDVPDVFAVADKVAVLHEGKIIAYDTPQNIMKIDDLNIKALLLARLKFLKQ</sequence>
<dbReference type="Proteomes" id="UP000885706">
    <property type="component" value="Unassembled WGS sequence"/>
</dbReference>
<dbReference type="SMART" id="SM00382">
    <property type="entry name" value="AAA"/>
    <property type="match status" value="1"/>
</dbReference>
<protein>
    <submittedName>
        <fullName evidence="5">ABC transporter ATP-binding protein</fullName>
    </submittedName>
</protein>
<dbReference type="InterPro" id="IPR027417">
    <property type="entry name" value="P-loop_NTPase"/>
</dbReference>
<dbReference type="PROSITE" id="PS50893">
    <property type="entry name" value="ABC_TRANSPORTER_2"/>
    <property type="match status" value="1"/>
</dbReference>
<dbReference type="PANTHER" id="PTHR43023">
    <property type="entry name" value="PROTEIN TRIGALACTOSYLDIACYLGLYCEROL 3, CHLOROPLASTIC"/>
    <property type="match status" value="1"/>
</dbReference>
<evidence type="ECO:0000256" key="1">
    <source>
        <dbReference type="ARBA" id="ARBA00022448"/>
    </source>
</evidence>
<dbReference type="PANTHER" id="PTHR43023:SF6">
    <property type="entry name" value="INTERMEMBRANE PHOSPHOLIPID TRANSPORT SYSTEM ATP-BINDING PROTEIN MLAF"/>
    <property type="match status" value="1"/>
</dbReference>
<dbReference type="GO" id="GO:0005524">
    <property type="term" value="F:ATP binding"/>
    <property type="evidence" value="ECO:0007669"/>
    <property type="project" value="UniProtKB-KW"/>
</dbReference>
<dbReference type="EMBL" id="DQWQ01000034">
    <property type="protein sequence ID" value="HDD35299.1"/>
    <property type="molecule type" value="Genomic_DNA"/>
</dbReference>
<keyword evidence="1" id="KW-0813">Transport</keyword>
<dbReference type="InterPro" id="IPR003593">
    <property type="entry name" value="AAA+_ATPase"/>
</dbReference>
<name>A0A7V0I9N6_DESA2</name>
<accession>A0A7V0I9N6</accession>
<dbReference type="CDD" id="cd03261">
    <property type="entry name" value="ABC_Org_Solvent_Resistant"/>
    <property type="match status" value="1"/>
</dbReference>
<comment type="caution">
    <text evidence="5">The sequence shown here is derived from an EMBL/GenBank/DDBJ whole genome shotgun (WGS) entry which is preliminary data.</text>
</comment>
<evidence type="ECO:0000256" key="3">
    <source>
        <dbReference type="ARBA" id="ARBA00022840"/>
    </source>
</evidence>
<proteinExistence type="predicted"/>
<dbReference type="Pfam" id="PF00005">
    <property type="entry name" value="ABC_tran"/>
    <property type="match status" value="1"/>
</dbReference>